<reference evidence="4" key="1">
    <citation type="journal article" date="2021" name="Nat. Commun.">
        <title>Genetic determinants of endophytism in the Arabidopsis root mycobiome.</title>
        <authorList>
            <person name="Mesny F."/>
            <person name="Miyauchi S."/>
            <person name="Thiergart T."/>
            <person name="Pickel B."/>
            <person name="Atanasova L."/>
            <person name="Karlsson M."/>
            <person name="Huettel B."/>
            <person name="Barry K.W."/>
            <person name="Haridas S."/>
            <person name="Chen C."/>
            <person name="Bauer D."/>
            <person name="Andreopoulos W."/>
            <person name="Pangilinan J."/>
            <person name="LaButti K."/>
            <person name="Riley R."/>
            <person name="Lipzen A."/>
            <person name="Clum A."/>
            <person name="Drula E."/>
            <person name="Henrissat B."/>
            <person name="Kohler A."/>
            <person name="Grigoriev I.V."/>
            <person name="Martin F.M."/>
            <person name="Hacquard S."/>
        </authorList>
    </citation>
    <scope>NUCLEOTIDE SEQUENCE</scope>
    <source>
        <strain evidence="4">MPI-CAGE-AT-0021</strain>
    </source>
</reference>
<evidence type="ECO:0000313" key="5">
    <source>
        <dbReference type="Proteomes" id="UP000717696"/>
    </source>
</evidence>
<name>A0A9P9ELV5_9HYPO</name>
<dbReference type="Pfam" id="PF22974">
    <property type="entry name" value="DUF7029"/>
    <property type="match status" value="1"/>
</dbReference>
<protein>
    <submittedName>
        <fullName evidence="4">Uncharacterized protein</fullName>
    </submittedName>
</protein>
<feature type="domain" description="DUF7223" evidence="3">
    <location>
        <begin position="166"/>
        <end position="419"/>
    </location>
</feature>
<keyword evidence="5" id="KW-1185">Reference proteome</keyword>
<feature type="region of interest" description="Disordered" evidence="1">
    <location>
        <begin position="425"/>
        <end position="444"/>
    </location>
</feature>
<dbReference type="AlphaFoldDB" id="A0A9P9ELV5"/>
<dbReference type="OrthoDB" id="160645at2759"/>
<dbReference type="Pfam" id="PF23865">
    <property type="entry name" value="DUF7223"/>
    <property type="match status" value="1"/>
</dbReference>
<proteinExistence type="predicted"/>
<evidence type="ECO:0000259" key="2">
    <source>
        <dbReference type="Pfam" id="PF22974"/>
    </source>
</evidence>
<dbReference type="Proteomes" id="UP000717696">
    <property type="component" value="Unassembled WGS sequence"/>
</dbReference>
<sequence>MSNWAGIGSDPNAELYDWDTFYWSNGNTVANLTCTAGDNHKMLNVARMGDNIQALDCTKSGKLTMTFKDEAAKESAKSDWTWVGEQSENTIILVVDGGKCGGPDGRKQYAISSVDYDDSAPVATLYGDATTWEDLVEDYTLRVRSNAFADDDDESLSKRIGSSGSVNIANEFNANLFSQDIGGVSLSVDCAHCATTGSIDFDFEIGLFSGLTGSIIARNGLGASFGLGVTVSGELTQPVDIASIRILNLPLTPIAIAGVATFGPEVNVDAVAGLSSISGEVTADFGVAMVIPDGTTLRVGGNSDAINPQFNKIGPTISASVQVTASLGPVVTFDIAATVFGKGLVAGLGLAAPKLDATLSAQASSDGGICGDENAIAGLELDVTVGVELNLFGGFGSASDQPNAVSIFSTSTPIFDECIVITSQDNQGDDNGNGGDGNINGNDGVRPQIGRVIYTDGSTLNLFNSGANSDDTPVNPLSENQGINIIVIDEGVGLAQCDVFDGFDPVSGCFAGNFFLTVKAGAPQEIPAELAQTVLCIRCPNLV</sequence>
<comment type="caution">
    <text evidence="4">The sequence shown here is derived from an EMBL/GenBank/DDBJ whole genome shotgun (WGS) entry which is preliminary data.</text>
</comment>
<evidence type="ECO:0000256" key="1">
    <source>
        <dbReference type="SAM" id="MobiDB-lite"/>
    </source>
</evidence>
<accession>A0A9P9ELV5</accession>
<gene>
    <name evidence="4" type="ORF">B0J13DRAFT_478497</name>
</gene>
<evidence type="ECO:0000259" key="3">
    <source>
        <dbReference type="Pfam" id="PF23865"/>
    </source>
</evidence>
<organism evidence="4 5">
    <name type="scientific">Dactylonectria estremocensis</name>
    <dbReference type="NCBI Taxonomy" id="1079267"/>
    <lineage>
        <taxon>Eukaryota</taxon>
        <taxon>Fungi</taxon>
        <taxon>Dikarya</taxon>
        <taxon>Ascomycota</taxon>
        <taxon>Pezizomycotina</taxon>
        <taxon>Sordariomycetes</taxon>
        <taxon>Hypocreomycetidae</taxon>
        <taxon>Hypocreales</taxon>
        <taxon>Nectriaceae</taxon>
        <taxon>Dactylonectria</taxon>
    </lineage>
</organism>
<dbReference type="InterPro" id="IPR054293">
    <property type="entry name" value="DUF7029"/>
</dbReference>
<dbReference type="EMBL" id="JAGMUU010000014">
    <property type="protein sequence ID" value="KAH7140053.1"/>
    <property type="molecule type" value="Genomic_DNA"/>
</dbReference>
<feature type="domain" description="DUF7029" evidence="2">
    <location>
        <begin position="36"/>
        <end position="140"/>
    </location>
</feature>
<evidence type="ECO:0000313" key="4">
    <source>
        <dbReference type="EMBL" id="KAH7140053.1"/>
    </source>
</evidence>
<dbReference type="InterPro" id="IPR055647">
    <property type="entry name" value="DUF7223"/>
</dbReference>